<evidence type="ECO:0000313" key="2">
    <source>
        <dbReference type="EMBL" id="KAF1924728.1"/>
    </source>
</evidence>
<sequence length="241" mass="26626">MCTTPTHPPSHTSHHRRTISIRTFDTALKTTTTLPPSPQPSTASSQSSFSTAHSTLDTGAQFRYYLPHISTDDEAVYTLSNSHVCNLSPVSRFRSRPPVHFGHFYHYVPDLWGEDVYTDGRGVVDEALRGREQQFARSESALAEFKDVEYDDGPGGVSSPISYIGPKDFAYRPEMCVEAVDVDVGNHAVGVCFGSVAVVDAGGRKGKSSKDRHRRSISLAGMSGKIKEMLRRLHLERKVDE</sequence>
<keyword evidence="3" id="KW-1185">Reference proteome</keyword>
<protein>
    <submittedName>
        <fullName evidence="2">Uncharacterized protein</fullName>
    </submittedName>
</protein>
<evidence type="ECO:0000256" key="1">
    <source>
        <dbReference type="SAM" id="MobiDB-lite"/>
    </source>
</evidence>
<dbReference type="Proteomes" id="UP000800082">
    <property type="component" value="Unassembled WGS sequence"/>
</dbReference>
<reference evidence="2" key="1">
    <citation type="journal article" date="2020" name="Stud. Mycol.">
        <title>101 Dothideomycetes genomes: a test case for predicting lifestyles and emergence of pathogens.</title>
        <authorList>
            <person name="Haridas S."/>
            <person name="Albert R."/>
            <person name="Binder M."/>
            <person name="Bloem J."/>
            <person name="Labutti K."/>
            <person name="Salamov A."/>
            <person name="Andreopoulos B."/>
            <person name="Baker S."/>
            <person name="Barry K."/>
            <person name="Bills G."/>
            <person name="Bluhm B."/>
            <person name="Cannon C."/>
            <person name="Castanera R."/>
            <person name="Culley D."/>
            <person name="Daum C."/>
            <person name="Ezra D."/>
            <person name="Gonzalez J."/>
            <person name="Henrissat B."/>
            <person name="Kuo A."/>
            <person name="Liang C."/>
            <person name="Lipzen A."/>
            <person name="Lutzoni F."/>
            <person name="Magnuson J."/>
            <person name="Mondo S."/>
            <person name="Nolan M."/>
            <person name="Ohm R."/>
            <person name="Pangilinan J."/>
            <person name="Park H.-J."/>
            <person name="Ramirez L."/>
            <person name="Alfaro M."/>
            <person name="Sun H."/>
            <person name="Tritt A."/>
            <person name="Yoshinaga Y."/>
            <person name="Zwiers L.-H."/>
            <person name="Turgeon B."/>
            <person name="Goodwin S."/>
            <person name="Spatafora J."/>
            <person name="Crous P."/>
            <person name="Grigoriev I."/>
        </authorList>
    </citation>
    <scope>NUCLEOTIDE SEQUENCE</scope>
    <source>
        <strain evidence="2">CBS 183.55</strain>
    </source>
</reference>
<evidence type="ECO:0000313" key="3">
    <source>
        <dbReference type="Proteomes" id="UP000800082"/>
    </source>
</evidence>
<feature type="region of interest" description="Disordered" evidence="1">
    <location>
        <begin position="30"/>
        <end position="52"/>
    </location>
</feature>
<name>A0A6A5RC14_9PLEO</name>
<accession>A0A6A5RC14</accession>
<organism evidence="2 3">
    <name type="scientific">Didymella exigua CBS 183.55</name>
    <dbReference type="NCBI Taxonomy" id="1150837"/>
    <lineage>
        <taxon>Eukaryota</taxon>
        <taxon>Fungi</taxon>
        <taxon>Dikarya</taxon>
        <taxon>Ascomycota</taxon>
        <taxon>Pezizomycotina</taxon>
        <taxon>Dothideomycetes</taxon>
        <taxon>Pleosporomycetidae</taxon>
        <taxon>Pleosporales</taxon>
        <taxon>Pleosporineae</taxon>
        <taxon>Didymellaceae</taxon>
        <taxon>Didymella</taxon>
    </lineage>
</organism>
<dbReference type="GeneID" id="54355958"/>
<proteinExistence type="predicted"/>
<dbReference type="AlphaFoldDB" id="A0A6A5RC14"/>
<dbReference type="EMBL" id="ML978991">
    <property type="protein sequence ID" value="KAF1924728.1"/>
    <property type="molecule type" value="Genomic_DNA"/>
</dbReference>
<dbReference type="OrthoDB" id="3788686at2759"/>
<dbReference type="RefSeq" id="XP_033444980.1">
    <property type="nucleotide sequence ID" value="XM_033598291.1"/>
</dbReference>
<gene>
    <name evidence="2" type="ORF">M421DRAFT_95266</name>
</gene>